<keyword evidence="10" id="KW-0137">Centromere</keyword>
<evidence type="ECO:0000256" key="3">
    <source>
        <dbReference type="ARBA" id="ARBA00013793"/>
    </source>
</evidence>
<evidence type="ECO:0000256" key="6">
    <source>
        <dbReference type="ARBA" id="ARBA00022776"/>
    </source>
</evidence>
<feature type="compositionally biased region" description="Basic and acidic residues" evidence="12">
    <location>
        <begin position="1"/>
        <end position="10"/>
    </location>
</feature>
<dbReference type="Pfam" id="PF05859">
    <property type="entry name" value="Mis12"/>
    <property type="match status" value="1"/>
</dbReference>
<keyword evidence="5" id="KW-0132">Cell division</keyword>
<organism evidence="13 14">
    <name type="scientific">Mya arenaria</name>
    <name type="common">Soft-shell clam</name>
    <dbReference type="NCBI Taxonomy" id="6604"/>
    <lineage>
        <taxon>Eukaryota</taxon>
        <taxon>Metazoa</taxon>
        <taxon>Spiralia</taxon>
        <taxon>Lophotrochozoa</taxon>
        <taxon>Mollusca</taxon>
        <taxon>Bivalvia</taxon>
        <taxon>Autobranchia</taxon>
        <taxon>Heteroconchia</taxon>
        <taxon>Euheterodonta</taxon>
        <taxon>Imparidentia</taxon>
        <taxon>Neoheterodontei</taxon>
        <taxon>Myida</taxon>
        <taxon>Myoidea</taxon>
        <taxon>Myidae</taxon>
        <taxon>Mya</taxon>
    </lineage>
</organism>
<evidence type="ECO:0000256" key="2">
    <source>
        <dbReference type="ARBA" id="ARBA00008643"/>
    </source>
</evidence>
<evidence type="ECO:0000256" key="8">
    <source>
        <dbReference type="ARBA" id="ARBA00023054"/>
    </source>
</evidence>
<evidence type="ECO:0000256" key="5">
    <source>
        <dbReference type="ARBA" id="ARBA00022618"/>
    </source>
</evidence>
<dbReference type="InterPro" id="IPR008685">
    <property type="entry name" value="Centromere_Mis12"/>
</dbReference>
<keyword evidence="14" id="KW-1185">Reference proteome</keyword>
<dbReference type="PANTHER" id="PTHR14527">
    <property type="entry name" value="PROTEIN MIS12 HOMOLOG"/>
    <property type="match status" value="1"/>
</dbReference>
<evidence type="ECO:0000256" key="1">
    <source>
        <dbReference type="ARBA" id="ARBA00004629"/>
    </source>
</evidence>
<feature type="compositionally biased region" description="Polar residues" evidence="12">
    <location>
        <begin position="15"/>
        <end position="24"/>
    </location>
</feature>
<feature type="coiled-coil region" evidence="11">
    <location>
        <begin position="166"/>
        <end position="193"/>
    </location>
</feature>
<feature type="region of interest" description="Disordered" evidence="12">
    <location>
        <begin position="1"/>
        <end position="32"/>
    </location>
</feature>
<protein>
    <recommendedName>
        <fullName evidence="3">Protein MIS12 homolog</fullName>
    </recommendedName>
</protein>
<evidence type="ECO:0000256" key="7">
    <source>
        <dbReference type="ARBA" id="ARBA00022838"/>
    </source>
</evidence>
<sequence>MAESKKKMESIHPLQGSQLEASDNQAEDGVDMSSTDDEYAVQYFGFHPQAFMNGMYNAILEYLQEARTALNDAILSTFRDTVSQSELEQVSLQQSNVAVERLNDKFDKAEVYLNLNVFSIPPELVLPEDQVHEDPSCSKEKLAALDTDIQDVTDRIIAVKYANVVLRERLQEIEELQKQMDATLTTVDKLHSTVATESGDLAQSVRTLLQLDDVVTDQNLDTRVVGRET</sequence>
<accession>A0ABY7G619</accession>
<keyword evidence="6" id="KW-0498">Mitosis</keyword>
<keyword evidence="8 11" id="KW-0175">Coiled coil</keyword>
<proteinExistence type="inferred from homology"/>
<evidence type="ECO:0000256" key="12">
    <source>
        <dbReference type="SAM" id="MobiDB-lite"/>
    </source>
</evidence>
<evidence type="ECO:0000313" key="13">
    <source>
        <dbReference type="EMBL" id="WAR28809.1"/>
    </source>
</evidence>
<gene>
    <name evidence="13" type="ORF">MAR_014513</name>
</gene>
<dbReference type="EMBL" id="CP111026">
    <property type="protein sequence ID" value="WAR28809.1"/>
    <property type="molecule type" value="Genomic_DNA"/>
</dbReference>
<evidence type="ECO:0000256" key="10">
    <source>
        <dbReference type="ARBA" id="ARBA00023328"/>
    </source>
</evidence>
<keyword evidence="4" id="KW-0158">Chromosome</keyword>
<comment type="similarity">
    <text evidence="2">Belongs to the mis12 family.</text>
</comment>
<evidence type="ECO:0000256" key="4">
    <source>
        <dbReference type="ARBA" id="ARBA00022454"/>
    </source>
</evidence>
<comment type="subcellular location">
    <subcellularLocation>
        <location evidence="1">Chromosome</location>
        <location evidence="1">Centromere</location>
        <location evidence="1">Kinetochore</location>
    </subcellularLocation>
</comment>
<dbReference type="PANTHER" id="PTHR14527:SF2">
    <property type="entry name" value="PROTEIN MIS12 HOMOLOG"/>
    <property type="match status" value="1"/>
</dbReference>
<evidence type="ECO:0000256" key="9">
    <source>
        <dbReference type="ARBA" id="ARBA00023306"/>
    </source>
</evidence>
<evidence type="ECO:0000256" key="11">
    <source>
        <dbReference type="SAM" id="Coils"/>
    </source>
</evidence>
<keyword evidence="7" id="KW-0995">Kinetochore</keyword>
<keyword evidence="9" id="KW-0131">Cell cycle</keyword>
<evidence type="ECO:0000313" key="14">
    <source>
        <dbReference type="Proteomes" id="UP001164746"/>
    </source>
</evidence>
<reference evidence="13" key="1">
    <citation type="submission" date="2022-11" db="EMBL/GenBank/DDBJ databases">
        <title>Centuries of genome instability and evolution in soft-shell clam transmissible cancer (bioRxiv).</title>
        <authorList>
            <person name="Hart S.F.M."/>
            <person name="Yonemitsu M.A."/>
            <person name="Giersch R.M."/>
            <person name="Beal B.F."/>
            <person name="Arriagada G."/>
            <person name="Davis B.W."/>
            <person name="Ostrander E.A."/>
            <person name="Goff S.P."/>
            <person name="Metzger M.J."/>
        </authorList>
    </citation>
    <scope>NUCLEOTIDE SEQUENCE</scope>
    <source>
        <strain evidence="13">MELC-2E11</strain>
        <tissue evidence="13">Siphon/mantle</tissue>
    </source>
</reference>
<name>A0ABY7G619_MYAAR</name>
<dbReference type="Proteomes" id="UP001164746">
    <property type="component" value="Chromosome 15"/>
</dbReference>